<dbReference type="PANTHER" id="PTHR22683">
    <property type="entry name" value="SPORULATION PROTEIN RELATED"/>
    <property type="match status" value="1"/>
</dbReference>
<evidence type="ECO:0000256" key="2">
    <source>
        <dbReference type="ARBA" id="ARBA00022475"/>
    </source>
</evidence>
<evidence type="ECO:0000259" key="12">
    <source>
        <dbReference type="PROSITE" id="PS50901"/>
    </source>
</evidence>
<feature type="domain" description="FtsK" evidence="12">
    <location>
        <begin position="885"/>
        <end position="1086"/>
    </location>
</feature>
<proteinExistence type="predicted"/>
<comment type="subcellular location">
    <subcellularLocation>
        <location evidence="1">Cell membrane</location>
        <topology evidence="1">Multi-pass membrane protein</topology>
    </subcellularLocation>
</comment>
<evidence type="ECO:0000256" key="9">
    <source>
        <dbReference type="PROSITE-ProRule" id="PRU00289"/>
    </source>
</evidence>
<dbReference type="NCBIfam" id="TIGR03925">
    <property type="entry name" value="T7SS_EccC_b"/>
    <property type="match status" value="1"/>
</dbReference>
<evidence type="ECO:0000313" key="13">
    <source>
        <dbReference type="EMBL" id="NKY01281.1"/>
    </source>
</evidence>
<dbReference type="InterPro" id="IPR050206">
    <property type="entry name" value="FtsK/SpoIIIE/SftA"/>
</dbReference>
<dbReference type="PANTHER" id="PTHR22683:SF1">
    <property type="entry name" value="TYPE VII SECRETION SYSTEM PROTEIN ESSC"/>
    <property type="match status" value="1"/>
</dbReference>
<dbReference type="SUPFAM" id="SSF52540">
    <property type="entry name" value="P-loop containing nucleoside triphosphate hydrolases"/>
    <property type="match status" value="3"/>
</dbReference>
<dbReference type="RefSeq" id="WP_020171754.1">
    <property type="nucleotide sequence ID" value="NZ_CP073075.1"/>
</dbReference>
<evidence type="ECO:0000256" key="3">
    <source>
        <dbReference type="ARBA" id="ARBA00022692"/>
    </source>
</evidence>
<protein>
    <submittedName>
        <fullName evidence="13">Type VII secretion protein EccC</fullName>
    </submittedName>
</protein>
<feature type="binding site" evidence="9">
    <location>
        <begin position="903"/>
        <end position="910"/>
    </location>
    <ligand>
        <name>ATP</name>
        <dbReference type="ChEBI" id="CHEBI:30616"/>
    </ligand>
</feature>
<dbReference type="GO" id="GO:0005886">
    <property type="term" value="C:plasma membrane"/>
    <property type="evidence" value="ECO:0007669"/>
    <property type="project" value="UniProtKB-SubCell"/>
</dbReference>
<dbReference type="InterPro" id="IPR002543">
    <property type="entry name" value="FtsK_dom"/>
</dbReference>
<dbReference type="NCBIfam" id="TIGR03924">
    <property type="entry name" value="T7SS_EccC_a"/>
    <property type="match status" value="1"/>
</dbReference>
<feature type="region of interest" description="Disordered" evidence="10">
    <location>
        <begin position="775"/>
        <end position="814"/>
    </location>
</feature>
<sequence>MSTTDGFVRRPRITPPRAPGGELNIQPPPDVPRVVPGGMLLKLLPVIMVVAVIGMLAMMFATGGRNILTNPLFMMFPLMMLMSMFGMFAAGGRGGGKKAAELNEERKDYFRYLAGLRTQVGDTSGAQRAALAWSHPDPRSIPDLIGTRRMWERRPADNDFAHVRVGLGTQRLATRLVPPETGPLEDLEPVSMVALRRFVRTHSVVHRLPTAVSLRGFPAINIEGVRQETRELLRAMVIELCAFHGPDHLRVAVVTADPAGEAWDWAKWLPHVGHPSLADAVGPMRMIFPTLADLETALATELADRGRFSRSAPPTPGRVHLVVIIDDGRVTGAERLVNDAGMEGVTVLDLTAPPDGLAARRGLQLVVSDGTVSARSAYGTEDFATMDALGIAECEAMARRLARYRLATAASLASLDSEATALDPGLPALLGIDDVSRFDTAVHWRGRTGRDRLRVPIGYTPSGGTVELDIKESAHGGTGPHGLCIGATGSGKSEFLRTLVVAMLATHSPAELNLVLVDFKGGATFLGLERSPHVAALITNLEQELAMVDRMKDALSGELNRRQEVLRAAGNFANVTEYEQARAAGAPLQPLPALFIVVDEFSELLAQKPDFAELFVAIGRLGRSLHIHLLLASQRLEEGKLRGLDSHLSYRIGLKTFSANESRSVLGVPDAYHLPSVPGSGYLKCDAGEPIRFNTCYVSGPYQPPADVRDTVTGVGDAPGLRGAMKMFTALPVPFDAADDASGLDTTGTNRVPPAASVGAGGSVLDQAAALLSAVPPASSPPSVPAPTASTPPASTPPASTATSDIPPEPAGVTAGTVSVPSLLQTLVGRIAGAGPSAHEVWLPPLDESPTVDGLIGDRDFSTPSAPGDLRVPVGIIDRPFDQRRDQHVLDLSGAAGNVAVVGGPQTGKSTAVRTLIVAAAATHTPEQVQFYCLDFGGGSLAGIAGLPHVGSVATRGDMDAVRRTVAEVTAVVRARELRFARLGIESMSDYRARRQDWMRTGRTGPDDPLADDPHGDVFLVLDGVGVLRGEMEFLEEQIGIIVSQGLSYGVHLIVTATRWAEVRPAMRDLIGSRLELRLGDAMDSELGRKAASQVPHNRPGRGLSPDGMHLLVALPRLDGDPSPATLPMGGQLALDTISLAYPDRRALPVRKLGTEISAARVAELVADAEIVLGPHQVAIGVGELELAPVILDFGVQPHFMAFADVEHGKSTLLKTIISGLVGGATPDQVKIVLIDYRRTMLGIITGDHLAGYASSGENATKMMHQLAAYFTKRLPPDDLTVDALKARSWWSGPDVYIVVDDYDMVATSSGNPLLPLIDLASHARDIGMHIVLARRSGGLGRALFDPVIGRLKDLSSDMLLMSGDRDEGYITGRTRMQRLVPGRGELVSRTRTQEMIQVATSDPTGPHTP</sequence>
<feature type="binding site" evidence="9">
    <location>
        <begin position="486"/>
        <end position="493"/>
    </location>
    <ligand>
        <name>ATP</name>
        <dbReference type="ChEBI" id="CHEBI:30616"/>
    </ligand>
</feature>
<dbReference type="Gene3D" id="3.40.50.300">
    <property type="entry name" value="P-loop containing nucleotide triphosphate hydrolases"/>
    <property type="match status" value="4"/>
</dbReference>
<keyword evidence="3 11" id="KW-0812">Transmembrane</keyword>
<keyword evidence="8 11" id="KW-0472">Membrane</keyword>
<evidence type="ECO:0000256" key="10">
    <source>
        <dbReference type="SAM" id="MobiDB-lite"/>
    </source>
</evidence>
<dbReference type="GO" id="GO:0003677">
    <property type="term" value="F:DNA binding"/>
    <property type="evidence" value="ECO:0007669"/>
    <property type="project" value="InterPro"/>
</dbReference>
<keyword evidence="7 11" id="KW-1133">Transmembrane helix</keyword>
<dbReference type="EMBL" id="JAAXPC010000003">
    <property type="protein sequence ID" value="NKY01281.1"/>
    <property type="molecule type" value="Genomic_DNA"/>
</dbReference>
<evidence type="ECO:0000256" key="5">
    <source>
        <dbReference type="ARBA" id="ARBA00022741"/>
    </source>
</evidence>
<feature type="binding site" evidence="9">
    <location>
        <begin position="1204"/>
        <end position="1211"/>
    </location>
    <ligand>
        <name>ATP</name>
        <dbReference type="ChEBI" id="CHEBI:30616"/>
    </ligand>
</feature>
<feature type="domain" description="FtsK" evidence="12">
    <location>
        <begin position="1187"/>
        <end position="1370"/>
    </location>
</feature>
<evidence type="ECO:0000313" key="14">
    <source>
        <dbReference type="Proteomes" id="UP000563898"/>
    </source>
</evidence>
<evidence type="ECO:0000256" key="6">
    <source>
        <dbReference type="ARBA" id="ARBA00022840"/>
    </source>
</evidence>
<dbReference type="SMART" id="SM00382">
    <property type="entry name" value="AAA"/>
    <property type="match status" value="2"/>
</dbReference>
<evidence type="ECO:0000256" key="4">
    <source>
        <dbReference type="ARBA" id="ARBA00022737"/>
    </source>
</evidence>
<dbReference type="Pfam" id="PF01580">
    <property type="entry name" value="FtsK_SpoIIIE"/>
    <property type="match status" value="3"/>
</dbReference>
<organism evidence="13 14">
    <name type="scientific">Gordonia polyisoprenivorans</name>
    <dbReference type="NCBI Taxonomy" id="84595"/>
    <lineage>
        <taxon>Bacteria</taxon>
        <taxon>Bacillati</taxon>
        <taxon>Actinomycetota</taxon>
        <taxon>Actinomycetes</taxon>
        <taxon>Mycobacteriales</taxon>
        <taxon>Gordoniaceae</taxon>
        <taxon>Gordonia</taxon>
    </lineage>
</organism>
<accession>A0A846WLV7</accession>
<feature type="transmembrane region" description="Helical" evidence="11">
    <location>
        <begin position="39"/>
        <end position="60"/>
    </location>
</feature>
<feature type="compositionally biased region" description="Low complexity" evidence="10">
    <location>
        <begin position="786"/>
        <end position="804"/>
    </location>
</feature>
<gene>
    <name evidence="13" type="ORF">HGA05_06815</name>
</gene>
<feature type="transmembrane region" description="Helical" evidence="11">
    <location>
        <begin position="72"/>
        <end position="91"/>
    </location>
</feature>
<reference evidence="13 14" key="1">
    <citation type="submission" date="2020-04" db="EMBL/GenBank/DDBJ databases">
        <title>MicrobeNet Type strains.</title>
        <authorList>
            <person name="Nicholson A.C."/>
        </authorList>
    </citation>
    <scope>NUCLEOTIDE SEQUENCE [LARGE SCALE GENOMIC DNA]</scope>
    <source>
        <strain evidence="13 14">ATCC BAA-14</strain>
    </source>
</reference>
<dbReference type="PROSITE" id="PS50901">
    <property type="entry name" value="FTSK"/>
    <property type="match status" value="3"/>
</dbReference>
<keyword evidence="2" id="KW-1003">Cell membrane</keyword>
<evidence type="ECO:0000256" key="11">
    <source>
        <dbReference type="SAM" id="Phobius"/>
    </source>
</evidence>
<keyword evidence="4" id="KW-0677">Repeat</keyword>
<evidence type="ECO:0000256" key="1">
    <source>
        <dbReference type="ARBA" id="ARBA00004651"/>
    </source>
</evidence>
<dbReference type="GO" id="GO:0005524">
    <property type="term" value="F:ATP binding"/>
    <property type="evidence" value="ECO:0007669"/>
    <property type="project" value="UniProtKB-UniRule"/>
</dbReference>
<comment type="caution">
    <text evidence="13">The sequence shown here is derived from an EMBL/GenBank/DDBJ whole genome shotgun (WGS) entry which is preliminary data.</text>
</comment>
<dbReference type="InterPro" id="IPR023836">
    <property type="entry name" value="EccCa-like_Actinobacteria"/>
</dbReference>
<evidence type="ECO:0000256" key="8">
    <source>
        <dbReference type="ARBA" id="ARBA00023136"/>
    </source>
</evidence>
<feature type="domain" description="FtsK" evidence="12">
    <location>
        <begin position="463"/>
        <end position="663"/>
    </location>
</feature>
<dbReference type="InterPro" id="IPR003593">
    <property type="entry name" value="AAA+_ATPase"/>
</dbReference>
<dbReference type="InterPro" id="IPR023837">
    <property type="entry name" value="EccCb-like_Actinobacteria"/>
</dbReference>
<dbReference type="Proteomes" id="UP000563898">
    <property type="component" value="Unassembled WGS sequence"/>
</dbReference>
<keyword evidence="6 9" id="KW-0067">ATP-binding</keyword>
<dbReference type="InterPro" id="IPR027417">
    <property type="entry name" value="P-loop_NTPase"/>
</dbReference>
<evidence type="ECO:0000256" key="7">
    <source>
        <dbReference type="ARBA" id="ARBA00022989"/>
    </source>
</evidence>
<keyword evidence="5 9" id="KW-0547">Nucleotide-binding</keyword>
<name>A0A846WLV7_9ACTN</name>
<feature type="region of interest" description="Disordered" evidence="10">
    <location>
        <begin position="1"/>
        <end position="29"/>
    </location>
</feature>